<keyword evidence="2 10" id="KW-0812">Transmembrane</keyword>
<feature type="transmembrane region" description="Helical" evidence="10">
    <location>
        <begin position="98"/>
        <end position="120"/>
    </location>
</feature>
<evidence type="ECO:0000256" key="5">
    <source>
        <dbReference type="ARBA" id="ARBA00023136"/>
    </source>
</evidence>
<keyword evidence="11" id="KW-1185">Reference proteome</keyword>
<comment type="caution">
    <text evidence="9">Lacks conserved residue(s) required for the propagation of feature annotation.</text>
</comment>
<dbReference type="PROSITE" id="PS01209">
    <property type="entry name" value="LDLRA_1"/>
    <property type="match status" value="2"/>
</dbReference>
<dbReference type="GO" id="GO:0005886">
    <property type="term" value="C:plasma membrane"/>
    <property type="evidence" value="ECO:0007669"/>
    <property type="project" value="TreeGrafter"/>
</dbReference>
<evidence type="ECO:0000256" key="7">
    <source>
        <dbReference type="ARBA" id="ARBA00023170"/>
    </source>
</evidence>
<evidence type="ECO:0000256" key="8">
    <source>
        <dbReference type="ARBA" id="ARBA00023180"/>
    </source>
</evidence>
<keyword evidence="3" id="KW-0677">Repeat</keyword>
<protein>
    <submittedName>
        <fullName evidence="12">Uncharacterized protein</fullName>
    </submittedName>
</protein>
<dbReference type="CDD" id="cd00112">
    <property type="entry name" value="LDLa"/>
    <property type="match status" value="2"/>
</dbReference>
<dbReference type="AlphaFoldDB" id="A0A915K7S9"/>
<dbReference type="PROSITE" id="PS50068">
    <property type="entry name" value="LDLRA_2"/>
    <property type="match status" value="2"/>
</dbReference>
<feature type="disulfide bond" evidence="9">
    <location>
        <begin position="290"/>
        <end position="308"/>
    </location>
</feature>
<dbReference type="Gene3D" id="4.10.400.10">
    <property type="entry name" value="Low-density Lipoprotein Receptor"/>
    <property type="match status" value="2"/>
</dbReference>
<keyword evidence="6 9" id="KW-1015">Disulfide bond</keyword>
<keyword evidence="8" id="KW-0325">Glycoprotein</keyword>
<evidence type="ECO:0000256" key="2">
    <source>
        <dbReference type="ARBA" id="ARBA00022692"/>
    </source>
</evidence>
<dbReference type="InterPro" id="IPR023415">
    <property type="entry name" value="LDLR_class-A_CS"/>
</dbReference>
<evidence type="ECO:0000256" key="10">
    <source>
        <dbReference type="SAM" id="Phobius"/>
    </source>
</evidence>
<dbReference type="GO" id="GO:0043235">
    <property type="term" value="C:receptor complex"/>
    <property type="evidence" value="ECO:0007669"/>
    <property type="project" value="TreeGrafter"/>
</dbReference>
<dbReference type="PANTHER" id="PTHR22722">
    <property type="entry name" value="LOW-DENSITY LIPOPROTEIN RECEPTOR-RELATED PROTEIN 2-RELATED"/>
    <property type="match status" value="1"/>
</dbReference>
<evidence type="ECO:0000256" key="9">
    <source>
        <dbReference type="PROSITE-ProRule" id="PRU00124"/>
    </source>
</evidence>
<reference evidence="12" key="1">
    <citation type="submission" date="2022-11" db="UniProtKB">
        <authorList>
            <consortium name="WormBaseParasite"/>
        </authorList>
    </citation>
    <scope>IDENTIFICATION</scope>
</reference>
<feature type="disulfide bond" evidence="9">
    <location>
        <begin position="302"/>
        <end position="317"/>
    </location>
</feature>
<evidence type="ECO:0000256" key="4">
    <source>
        <dbReference type="ARBA" id="ARBA00022989"/>
    </source>
</evidence>
<dbReference type="WBParaSite" id="nRc.2.0.1.t33942-RA">
    <property type="protein sequence ID" value="nRc.2.0.1.t33942-RA"/>
    <property type="gene ID" value="nRc.2.0.1.g33942"/>
</dbReference>
<sequence>DENRRNPKFSINDEHDLRKYYHYLESYYQNLEDTYLSNSHCNRVSDSVYYSRNSCDRNIDEKHGHSVRKNSLISLMDSRLLKKLSHIRWNRHGNRQNNCLFICIICLLLTLVIALCFFLPRKVIIIAKCKQNNQTTEIYTFRRKSDQFTGLNFQHQNSTTRRTFSNFTDTSRNESNSNRIIHESRSFFAANKTVQSINNFSFSTSTELTTVKMVPTANISSAGPNLWTTVTTAIVKEEIECQENQFRCTDGVSRVPCLYNWDRCDGIQDCSDGSDEIFCDELKCHGNFACNDSSCVSLSKVCNGIYDCKDGSDESICCKEDL</sequence>
<evidence type="ECO:0000256" key="6">
    <source>
        <dbReference type="ARBA" id="ARBA00023157"/>
    </source>
</evidence>
<feature type="disulfide bond" evidence="9">
    <location>
        <begin position="264"/>
        <end position="279"/>
    </location>
</feature>
<dbReference type="SMART" id="SM00192">
    <property type="entry name" value="LDLa"/>
    <property type="match status" value="2"/>
</dbReference>
<dbReference type="Proteomes" id="UP000887565">
    <property type="component" value="Unplaced"/>
</dbReference>
<keyword evidence="4 10" id="KW-1133">Transmembrane helix</keyword>
<accession>A0A915K7S9</accession>
<dbReference type="InterPro" id="IPR051221">
    <property type="entry name" value="LDLR-related"/>
</dbReference>
<organism evidence="11 12">
    <name type="scientific">Romanomermis culicivorax</name>
    <name type="common">Nematode worm</name>
    <dbReference type="NCBI Taxonomy" id="13658"/>
    <lineage>
        <taxon>Eukaryota</taxon>
        <taxon>Metazoa</taxon>
        <taxon>Ecdysozoa</taxon>
        <taxon>Nematoda</taxon>
        <taxon>Enoplea</taxon>
        <taxon>Dorylaimia</taxon>
        <taxon>Mermithida</taxon>
        <taxon>Mermithoidea</taxon>
        <taxon>Mermithidae</taxon>
        <taxon>Romanomermis</taxon>
    </lineage>
</organism>
<keyword evidence="5 10" id="KW-0472">Membrane</keyword>
<evidence type="ECO:0000256" key="1">
    <source>
        <dbReference type="ARBA" id="ARBA00004167"/>
    </source>
</evidence>
<proteinExistence type="predicted"/>
<dbReference type="InterPro" id="IPR036055">
    <property type="entry name" value="LDL_receptor-like_sf"/>
</dbReference>
<dbReference type="InterPro" id="IPR002172">
    <property type="entry name" value="LDrepeatLR_classA_rpt"/>
</dbReference>
<evidence type="ECO:0000256" key="3">
    <source>
        <dbReference type="ARBA" id="ARBA00022737"/>
    </source>
</evidence>
<keyword evidence="7" id="KW-0675">Receptor</keyword>
<dbReference type="PRINTS" id="PR00261">
    <property type="entry name" value="LDLRECEPTOR"/>
</dbReference>
<dbReference type="SUPFAM" id="SSF57424">
    <property type="entry name" value="LDL receptor-like module"/>
    <property type="match status" value="2"/>
</dbReference>
<name>A0A915K7S9_ROMCU</name>
<dbReference type="Pfam" id="PF00057">
    <property type="entry name" value="Ldl_recept_a"/>
    <property type="match status" value="2"/>
</dbReference>
<comment type="subcellular location">
    <subcellularLocation>
        <location evidence="1">Membrane</location>
        <topology evidence="1">Single-pass membrane protein</topology>
    </subcellularLocation>
</comment>
<evidence type="ECO:0000313" key="12">
    <source>
        <dbReference type="WBParaSite" id="nRc.2.0.1.t33942-RA"/>
    </source>
</evidence>
<evidence type="ECO:0000313" key="11">
    <source>
        <dbReference type="Proteomes" id="UP000887565"/>
    </source>
</evidence>